<protein>
    <submittedName>
        <fullName evidence="1">Anti-mullerian hormone</fullName>
    </submittedName>
</protein>
<gene>
    <name evidence="1" type="primary">AMH</name>
</gene>
<proteinExistence type="evidence at transcript level"/>
<dbReference type="AlphaFoldDB" id="G9AY58"/>
<sequence>RHADDELVRVTDGHAARSALQRRAPLLPCPAAARCASGSRARGWRGAACRALAVVGCVDG</sequence>
<dbReference type="OrthoDB" id="9893739at2759"/>
<name>G9AY58_MELGA</name>
<feature type="non-terminal residue" evidence="1">
    <location>
        <position position="1"/>
    </location>
</feature>
<evidence type="ECO:0000313" key="1">
    <source>
        <dbReference type="EMBL" id="CCF17593.1"/>
    </source>
</evidence>
<feature type="non-terminal residue" evidence="1">
    <location>
        <position position="60"/>
    </location>
</feature>
<organism evidence="1">
    <name type="scientific">Meleagris gallopavo</name>
    <name type="common">Wild turkey</name>
    <dbReference type="NCBI Taxonomy" id="9103"/>
    <lineage>
        <taxon>Eukaryota</taxon>
        <taxon>Metazoa</taxon>
        <taxon>Chordata</taxon>
        <taxon>Craniata</taxon>
        <taxon>Vertebrata</taxon>
        <taxon>Euteleostomi</taxon>
        <taxon>Archelosauria</taxon>
        <taxon>Archosauria</taxon>
        <taxon>Dinosauria</taxon>
        <taxon>Saurischia</taxon>
        <taxon>Theropoda</taxon>
        <taxon>Coelurosauria</taxon>
        <taxon>Aves</taxon>
        <taxon>Neognathae</taxon>
        <taxon>Galloanserae</taxon>
        <taxon>Galliformes</taxon>
        <taxon>Phasianidae</taxon>
        <taxon>Meleagridinae</taxon>
        <taxon>Meleagris</taxon>
    </lineage>
</organism>
<accession>G9AY58</accession>
<reference evidence="1" key="1">
    <citation type="submission" date="2011-12" db="EMBL/GenBank/DDBJ databases">
        <title>Anti-Mullerian Hormone [AMH] gene of Turkey.</title>
        <authorList>
            <person name="Bhanja S.K."/>
            <person name="Goel A."/>
            <person name="Mehra M."/>
        </authorList>
    </citation>
    <scope>NUCLEOTIDE SEQUENCE</scope>
    <source>
        <tissue evidence="1">Gonadal tissue</tissue>
    </source>
</reference>
<dbReference type="EMBL" id="HE646741">
    <property type="protein sequence ID" value="CCF17593.1"/>
    <property type="molecule type" value="mRNA"/>
</dbReference>